<evidence type="ECO:0000313" key="1">
    <source>
        <dbReference type="EMBL" id="KPX81187.1"/>
    </source>
</evidence>
<protein>
    <submittedName>
        <fullName evidence="1">Uncharacterized protein</fullName>
    </submittedName>
</protein>
<proteinExistence type="predicted"/>
<reference evidence="1 2" key="1">
    <citation type="submission" date="2015-09" db="EMBL/GenBank/DDBJ databases">
        <title>Genome announcement of multiple Pseudomonas syringae strains.</title>
        <authorList>
            <person name="Thakur S."/>
            <person name="Wang P.W."/>
            <person name="Gong Y."/>
            <person name="Weir B.S."/>
            <person name="Guttman D.S."/>
        </authorList>
    </citation>
    <scope>NUCLEOTIDE SEQUENCE [LARGE SCALE GENOMIC DNA]</scope>
    <source>
        <strain evidence="1 2">ICMP7840</strain>
    </source>
</reference>
<dbReference type="PATRIC" id="fig|251724.3.peg.2931"/>
<comment type="caution">
    <text evidence="1">The sequence shown here is derived from an EMBL/GenBank/DDBJ whole genome shotgun (WGS) entry which is preliminary data.</text>
</comment>
<dbReference type="Proteomes" id="UP000050469">
    <property type="component" value="Unassembled WGS sequence"/>
</dbReference>
<organism evidence="1 2">
    <name type="scientific">Pseudomonas amygdali pv. photiniae</name>
    <dbReference type="NCBI Taxonomy" id="251724"/>
    <lineage>
        <taxon>Bacteria</taxon>
        <taxon>Pseudomonadati</taxon>
        <taxon>Pseudomonadota</taxon>
        <taxon>Gammaproteobacteria</taxon>
        <taxon>Pseudomonadales</taxon>
        <taxon>Pseudomonadaceae</taxon>
        <taxon>Pseudomonas</taxon>
        <taxon>Pseudomonas amygdali</taxon>
    </lineage>
</organism>
<accession>A0A0P9UT76</accession>
<dbReference type="AlphaFoldDB" id="A0A0P9UT76"/>
<sequence>MVTSAWHLANAVKEPHMHQTISQRRAILEGLRQRCTLSTAEFYDKVGRENPAALPRFTVVPNGNNEFGIVERSSGTVRGVLRGHSAACRAAEQLEAKPVHHSSIATHMLRWTAAIATGFVLFALYGAS</sequence>
<name>A0A0P9UT76_PSEA0</name>
<dbReference type="EMBL" id="LJQO01000024">
    <property type="protein sequence ID" value="KPX81187.1"/>
    <property type="molecule type" value="Genomic_DNA"/>
</dbReference>
<gene>
    <name evidence="1" type="ORF">ALO53_02153</name>
</gene>
<evidence type="ECO:0000313" key="2">
    <source>
        <dbReference type="Proteomes" id="UP000050469"/>
    </source>
</evidence>